<dbReference type="GO" id="GO:0008270">
    <property type="term" value="F:zinc ion binding"/>
    <property type="evidence" value="ECO:0007669"/>
    <property type="project" value="UniProtKB-KW"/>
</dbReference>
<dbReference type="KEGG" id="jcu:105641652"/>
<dbReference type="GO" id="GO:0016567">
    <property type="term" value="P:protein ubiquitination"/>
    <property type="evidence" value="ECO:0007669"/>
    <property type="project" value="UniProtKB-UniPathway"/>
</dbReference>
<keyword evidence="11 16" id="KW-1133">Transmembrane helix</keyword>
<feature type="compositionally biased region" description="Low complexity" evidence="15">
    <location>
        <begin position="376"/>
        <end position="387"/>
    </location>
</feature>
<evidence type="ECO:0000256" key="15">
    <source>
        <dbReference type="SAM" id="MobiDB-lite"/>
    </source>
</evidence>
<dbReference type="SUPFAM" id="SSF57850">
    <property type="entry name" value="RING/U-box"/>
    <property type="match status" value="1"/>
</dbReference>
<evidence type="ECO:0000256" key="6">
    <source>
        <dbReference type="ARBA" id="ARBA00022692"/>
    </source>
</evidence>
<evidence type="ECO:0000256" key="13">
    <source>
        <dbReference type="ARBA" id="ARBA00024209"/>
    </source>
</evidence>
<reference evidence="18 19" key="1">
    <citation type="journal article" date="2014" name="PLoS ONE">
        <title>Global Analysis of Gene Expression Profiles in Physic Nut (Jatropha curcas L.) Seedlings Exposed to Salt Stress.</title>
        <authorList>
            <person name="Zhang L."/>
            <person name="Zhang C."/>
            <person name="Wu P."/>
            <person name="Chen Y."/>
            <person name="Li M."/>
            <person name="Jiang H."/>
            <person name="Wu G."/>
        </authorList>
    </citation>
    <scope>NUCLEOTIDE SEQUENCE [LARGE SCALE GENOMIC DNA]</scope>
    <source>
        <strain evidence="19">cv. GZQX0401</strain>
        <tissue evidence="18">Young leaves</tissue>
    </source>
</reference>
<evidence type="ECO:0000256" key="4">
    <source>
        <dbReference type="ARBA" id="ARBA00012483"/>
    </source>
</evidence>
<proteinExistence type="inferred from homology"/>
<evidence type="ECO:0000256" key="3">
    <source>
        <dbReference type="ARBA" id="ARBA00004906"/>
    </source>
</evidence>
<protein>
    <recommendedName>
        <fullName evidence="4">RING-type E3 ubiquitin transferase</fullName>
        <ecNumber evidence="4">2.3.2.27</ecNumber>
    </recommendedName>
</protein>
<keyword evidence="7" id="KW-0479">Metal-binding</keyword>
<evidence type="ECO:0000259" key="17">
    <source>
        <dbReference type="PROSITE" id="PS50089"/>
    </source>
</evidence>
<keyword evidence="6 16" id="KW-0812">Transmembrane</keyword>
<dbReference type="InterPro" id="IPR013083">
    <property type="entry name" value="Znf_RING/FYVE/PHD"/>
</dbReference>
<evidence type="ECO:0000256" key="14">
    <source>
        <dbReference type="PROSITE-ProRule" id="PRU00175"/>
    </source>
</evidence>
<dbReference type="Gene3D" id="3.30.40.10">
    <property type="entry name" value="Zinc/RING finger domain, C3HC4 (zinc finger)"/>
    <property type="match status" value="1"/>
</dbReference>
<evidence type="ECO:0000313" key="19">
    <source>
        <dbReference type="Proteomes" id="UP000027138"/>
    </source>
</evidence>
<sequence>MKDPNIEVSQNKDGICVFQCKAFLNPTRSCIGDCFKLCPNICKTLLVGNPFPPFFTSPPSPPLPPPSELPIFPQPSTESQNINQKHLLITSIMILGGLISAALLVCILCVILRVARRNSRRSRNAPLFFGTQEDFLDDYQDAETDNPIWYINTIGLQQSIIDSIAVFKYKKDEGLIDGTDCSVCLNEFEEDENLRLLPKCSHAFHISCIDTWLRSHKNCPLCRAPIVCDNFNVQIDLSMPTSTDFGIRGETHLDNIENNQVEEEEGTSEVRSGGDDMNCALPIEDEANNSALNSNCSRVQSDLVEGRQTVEVEMQPTRRSMSMDDSSAVEIYKEVDKYLKSKNVISKNGSNGSLRFGRMMKSFSIGDALQKRPISMKRSFSSSGKSSSSRHSRSHESVLPL</sequence>
<evidence type="ECO:0000256" key="11">
    <source>
        <dbReference type="ARBA" id="ARBA00022989"/>
    </source>
</evidence>
<keyword evidence="5" id="KW-0808">Transferase</keyword>
<dbReference type="GO" id="GO:0061630">
    <property type="term" value="F:ubiquitin protein ligase activity"/>
    <property type="evidence" value="ECO:0007669"/>
    <property type="project" value="UniProtKB-EC"/>
</dbReference>
<comment type="subcellular location">
    <subcellularLocation>
        <location evidence="2">Membrane</location>
        <topology evidence="2">Single-pass membrane protein</topology>
    </subcellularLocation>
</comment>
<evidence type="ECO:0000256" key="2">
    <source>
        <dbReference type="ARBA" id="ARBA00004167"/>
    </source>
</evidence>
<evidence type="ECO:0000256" key="10">
    <source>
        <dbReference type="ARBA" id="ARBA00022833"/>
    </source>
</evidence>
<dbReference type="FunFam" id="3.30.40.10:FF:000233">
    <property type="entry name" value="RING-H2 finger protein ATL54"/>
    <property type="match status" value="1"/>
</dbReference>
<keyword evidence="12 16" id="KW-0472">Membrane</keyword>
<feature type="domain" description="RING-type" evidence="17">
    <location>
        <begin position="181"/>
        <end position="223"/>
    </location>
</feature>
<keyword evidence="19" id="KW-1185">Reference proteome</keyword>
<evidence type="ECO:0000313" key="18">
    <source>
        <dbReference type="EMBL" id="KDP29732.1"/>
    </source>
</evidence>
<dbReference type="Proteomes" id="UP000027138">
    <property type="component" value="Unassembled WGS sequence"/>
</dbReference>
<dbReference type="CDD" id="cd16461">
    <property type="entry name" value="RING-H2_EL5-like"/>
    <property type="match status" value="1"/>
</dbReference>
<keyword evidence="8 14" id="KW-0863">Zinc-finger</keyword>
<dbReference type="Pfam" id="PF13639">
    <property type="entry name" value="zf-RING_2"/>
    <property type="match status" value="1"/>
</dbReference>
<dbReference type="AlphaFoldDB" id="A0A067K0V4"/>
<dbReference type="PANTHER" id="PTHR46913">
    <property type="entry name" value="RING-H2 FINGER PROTEIN ATL16"/>
    <property type="match status" value="1"/>
</dbReference>
<evidence type="ECO:0000256" key="16">
    <source>
        <dbReference type="SAM" id="Phobius"/>
    </source>
</evidence>
<dbReference type="EC" id="2.3.2.27" evidence="4"/>
<evidence type="ECO:0000256" key="1">
    <source>
        <dbReference type="ARBA" id="ARBA00000900"/>
    </source>
</evidence>
<keyword evidence="9" id="KW-0833">Ubl conjugation pathway</keyword>
<dbReference type="InterPro" id="IPR001841">
    <property type="entry name" value="Znf_RING"/>
</dbReference>
<comment type="catalytic activity">
    <reaction evidence="1">
        <text>S-ubiquitinyl-[E2 ubiquitin-conjugating enzyme]-L-cysteine + [acceptor protein]-L-lysine = [E2 ubiquitin-conjugating enzyme]-L-cysteine + N(6)-ubiquitinyl-[acceptor protein]-L-lysine.</text>
        <dbReference type="EC" id="2.3.2.27"/>
    </reaction>
</comment>
<keyword evidence="10" id="KW-0862">Zinc</keyword>
<feature type="transmembrane region" description="Helical" evidence="16">
    <location>
        <begin position="87"/>
        <end position="114"/>
    </location>
</feature>
<accession>A0A067K0V4</accession>
<dbReference type="UniPathway" id="UPA00143"/>
<evidence type="ECO:0000256" key="12">
    <source>
        <dbReference type="ARBA" id="ARBA00023136"/>
    </source>
</evidence>
<evidence type="ECO:0000256" key="8">
    <source>
        <dbReference type="ARBA" id="ARBA00022771"/>
    </source>
</evidence>
<comment type="similarity">
    <text evidence="13">Belongs to the RING-type zinc finger family. ATL subfamily.</text>
</comment>
<dbReference type="GO" id="GO:0016020">
    <property type="term" value="C:membrane"/>
    <property type="evidence" value="ECO:0007669"/>
    <property type="project" value="UniProtKB-SubCell"/>
</dbReference>
<dbReference type="EMBL" id="KK914734">
    <property type="protein sequence ID" value="KDP29732.1"/>
    <property type="molecule type" value="Genomic_DNA"/>
</dbReference>
<dbReference type="SMART" id="SM00184">
    <property type="entry name" value="RING"/>
    <property type="match status" value="1"/>
</dbReference>
<name>A0A067K0V4_JATCU</name>
<evidence type="ECO:0000256" key="9">
    <source>
        <dbReference type="ARBA" id="ARBA00022786"/>
    </source>
</evidence>
<dbReference type="OrthoDB" id="9984778at2759"/>
<comment type="pathway">
    <text evidence="3">Protein modification; protein ubiquitination.</text>
</comment>
<dbReference type="PROSITE" id="PS50089">
    <property type="entry name" value="ZF_RING_2"/>
    <property type="match status" value="1"/>
</dbReference>
<feature type="region of interest" description="Disordered" evidence="15">
    <location>
        <begin position="368"/>
        <end position="401"/>
    </location>
</feature>
<evidence type="ECO:0000256" key="7">
    <source>
        <dbReference type="ARBA" id="ARBA00022723"/>
    </source>
</evidence>
<dbReference type="PANTHER" id="PTHR46913:SF19">
    <property type="entry name" value="RING-TYPE E3 UBIQUITIN TRANSFERASE"/>
    <property type="match status" value="1"/>
</dbReference>
<dbReference type="InterPro" id="IPR044600">
    <property type="entry name" value="ATL1/ATL16-like"/>
</dbReference>
<gene>
    <name evidence="18" type="ORF">JCGZ_18667</name>
</gene>
<evidence type="ECO:0000256" key="5">
    <source>
        <dbReference type="ARBA" id="ARBA00022679"/>
    </source>
</evidence>
<organism evidence="18 19">
    <name type="scientific">Jatropha curcas</name>
    <name type="common">Barbados nut</name>
    <dbReference type="NCBI Taxonomy" id="180498"/>
    <lineage>
        <taxon>Eukaryota</taxon>
        <taxon>Viridiplantae</taxon>
        <taxon>Streptophyta</taxon>
        <taxon>Embryophyta</taxon>
        <taxon>Tracheophyta</taxon>
        <taxon>Spermatophyta</taxon>
        <taxon>Magnoliopsida</taxon>
        <taxon>eudicotyledons</taxon>
        <taxon>Gunneridae</taxon>
        <taxon>Pentapetalae</taxon>
        <taxon>rosids</taxon>
        <taxon>fabids</taxon>
        <taxon>Malpighiales</taxon>
        <taxon>Euphorbiaceae</taxon>
        <taxon>Crotonoideae</taxon>
        <taxon>Jatropheae</taxon>
        <taxon>Jatropha</taxon>
    </lineage>
</organism>